<evidence type="ECO:0000313" key="1">
    <source>
        <dbReference type="EMBL" id="MED6235996.1"/>
    </source>
</evidence>
<dbReference type="EMBL" id="JAHUTI010011147">
    <property type="protein sequence ID" value="MED6235996.1"/>
    <property type="molecule type" value="Genomic_DNA"/>
</dbReference>
<comment type="caution">
    <text evidence="1">The sequence shown here is derived from an EMBL/GenBank/DDBJ whole genome shotgun (WGS) entry which is preliminary data.</text>
</comment>
<evidence type="ECO:0000313" key="2">
    <source>
        <dbReference type="Proteomes" id="UP001345963"/>
    </source>
</evidence>
<dbReference type="Proteomes" id="UP001345963">
    <property type="component" value="Unassembled WGS sequence"/>
</dbReference>
<accession>A0ABU7ADV1</accession>
<organism evidence="1 2">
    <name type="scientific">Ataeniobius toweri</name>
    <dbReference type="NCBI Taxonomy" id="208326"/>
    <lineage>
        <taxon>Eukaryota</taxon>
        <taxon>Metazoa</taxon>
        <taxon>Chordata</taxon>
        <taxon>Craniata</taxon>
        <taxon>Vertebrata</taxon>
        <taxon>Euteleostomi</taxon>
        <taxon>Actinopterygii</taxon>
        <taxon>Neopterygii</taxon>
        <taxon>Teleostei</taxon>
        <taxon>Neoteleostei</taxon>
        <taxon>Acanthomorphata</taxon>
        <taxon>Ovalentaria</taxon>
        <taxon>Atherinomorphae</taxon>
        <taxon>Cyprinodontiformes</taxon>
        <taxon>Goodeidae</taxon>
        <taxon>Ataeniobius</taxon>
    </lineage>
</organism>
<name>A0ABU7ADV1_9TELE</name>
<keyword evidence="2" id="KW-1185">Reference proteome</keyword>
<protein>
    <submittedName>
        <fullName evidence="1">Uncharacterized protein</fullName>
    </submittedName>
</protein>
<sequence>MHSTASHVSSWRKDQGNHYQQEQLCGYTHLFPLELHHLSNRCDWQVMLCSCFSRGLNREMLKRSREPTESCQIVNTASATLFQFPSPEDRLNLCGGADFFLDNLHPLLNVQTGPAGAPEFSPIL</sequence>
<gene>
    <name evidence="1" type="ORF">ATANTOWER_002986</name>
</gene>
<proteinExistence type="predicted"/>
<reference evidence="1 2" key="1">
    <citation type="submission" date="2021-07" db="EMBL/GenBank/DDBJ databases">
        <authorList>
            <person name="Palmer J.M."/>
        </authorList>
    </citation>
    <scope>NUCLEOTIDE SEQUENCE [LARGE SCALE GENOMIC DNA]</scope>
    <source>
        <strain evidence="1 2">AT_MEX2019</strain>
        <tissue evidence="1">Muscle</tissue>
    </source>
</reference>